<name>A0A915P5Z0_9BILA</name>
<evidence type="ECO:0000313" key="2">
    <source>
        <dbReference type="WBParaSite" id="scf7180000424079.g12233"/>
    </source>
</evidence>
<evidence type="ECO:0000313" key="1">
    <source>
        <dbReference type="Proteomes" id="UP000887560"/>
    </source>
</evidence>
<protein>
    <submittedName>
        <fullName evidence="2">Uncharacterized protein</fullName>
    </submittedName>
</protein>
<reference evidence="2" key="1">
    <citation type="submission" date="2022-11" db="UniProtKB">
        <authorList>
            <consortium name="WormBaseParasite"/>
        </authorList>
    </citation>
    <scope>IDENTIFICATION</scope>
</reference>
<organism evidence="1 2">
    <name type="scientific">Meloidogyne floridensis</name>
    <dbReference type="NCBI Taxonomy" id="298350"/>
    <lineage>
        <taxon>Eukaryota</taxon>
        <taxon>Metazoa</taxon>
        <taxon>Ecdysozoa</taxon>
        <taxon>Nematoda</taxon>
        <taxon>Chromadorea</taxon>
        <taxon>Rhabditida</taxon>
        <taxon>Tylenchina</taxon>
        <taxon>Tylenchomorpha</taxon>
        <taxon>Tylenchoidea</taxon>
        <taxon>Meloidogynidae</taxon>
        <taxon>Meloidogyninae</taxon>
        <taxon>Meloidogyne</taxon>
    </lineage>
</organism>
<dbReference type="WBParaSite" id="scf7180000424079.g12233">
    <property type="protein sequence ID" value="scf7180000424079.g12233"/>
    <property type="gene ID" value="scf7180000424079.g12233"/>
</dbReference>
<dbReference type="Proteomes" id="UP000887560">
    <property type="component" value="Unplaced"/>
</dbReference>
<dbReference type="AlphaFoldDB" id="A0A915P5Z0"/>
<keyword evidence="1" id="KW-1185">Reference proteome</keyword>
<sequence>MSFDCLPAECDIKPTTSKLRERIRLLNSEEEQSLLYQTKQLFEKFSTKFDGNKN</sequence>
<accession>A0A915P5Z0</accession>
<proteinExistence type="predicted"/>